<dbReference type="Proteomes" id="UP000182227">
    <property type="component" value="Unassembled WGS sequence"/>
</dbReference>
<name>A0A0U1DP06_9MYCO</name>
<organism evidence="1 2">
    <name type="scientific">Mycolicibacterium conceptionense</name>
    <dbReference type="NCBI Taxonomy" id="451644"/>
    <lineage>
        <taxon>Bacteria</taxon>
        <taxon>Bacillati</taxon>
        <taxon>Actinomycetota</taxon>
        <taxon>Actinomycetes</taxon>
        <taxon>Mycobacteriales</taxon>
        <taxon>Mycobacteriaceae</taxon>
        <taxon>Mycolicibacterium</taxon>
    </lineage>
</organism>
<dbReference type="AlphaFoldDB" id="A0A0U1DP06"/>
<evidence type="ECO:0000313" key="2">
    <source>
        <dbReference type="Proteomes" id="UP000182227"/>
    </source>
</evidence>
<dbReference type="EMBL" id="CTEF01000003">
    <property type="protein sequence ID" value="CQD20026.1"/>
    <property type="molecule type" value="Genomic_DNA"/>
</dbReference>
<reference evidence="1 2" key="1">
    <citation type="submission" date="2015-03" db="EMBL/GenBank/DDBJ databases">
        <authorList>
            <person name="Murphy D."/>
        </authorList>
    </citation>
    <scope>NUCLEOTIDE SEQUENCE [LARGE SCALE GENOMIC DNA]</scope>
    <source>
        <strain evidence="1 2">D16</strain>
    </source>
</reference>
<evidence type="ECO:0000313" key="1">
    <source>
        <dbReference type="EMBL" id="CQD20026.1"/>
    </source>
</evidence>
<proteinExistence type="predicted"/>
<sequence>MSWPTAMALFGLGYTIPFAWNYAQQLADELAPTAGHPVVTDSPPIAANLNTIRGVPTP</sequence>
<dbReference type="GeneID" id="44300505"/>
<dbReference type="RefSeq" id="WP_165763112.1">
    <property type="nucleotide sequence ID" value="NZ_JACKVA010000016.1"/>
</dbReference>
<accession>A0A0U1DP06</accession>
<gene>
    <name evidence="1" type="ORF">BN970_04598</name>
</gene>
<protein>
    <submittedName>
        <fullName evidence="1">Uncharacterized protein</fullName>
    </submittedName>
</protein>